<dbReference type="CDD" id="cd05188">
    <property type="entry name" value="MDR"/>
    <property type="match status" value="1"/>
</dbReference>
<dbReference type="EMBL" id="QHBU01000014">
    <property type="protein sequence ID" value="PZR84014.1"/>
    <property type="molecule type" value="Genomic_DNA"/>
</dbReference>
<dbReference type="GO" id="GO:0046872">
    <property type="term" value="F:metal ion binding"/>
    <property type="evidence" value="ECO:0007669"/>
    <property type="project" value="UniProtKB-KW"/>
</dbReference>
<reference evidence="7 8" key="1">
    <citation type="journal article" date="2017" name="Nature">
        <title>Atmospheric trace gases support primary production in Antarctic desert surface soil.</title>
        <authorList>
            <person name="Ji M."/>
            <person name="Greening C."/>
            <person name="Vanwonterghem I."/>
            <person name="Carere C.R."/>
            <person name="Bay S.K."/>
            <person name="Steen J.A."/>
            <person name="Montgomery K."/>
            <person name="Lines T."/>
            <person name="Beardall J."/>
            <person name="van Dorst J."/>
            <person name="Snape I."/>
            <person name="Stott M.B."/>
            <person name="Hugenholtz P."/>
            <person name="Ferrari B.C."/>
        </authorList>
    </citation>
    <scope>NUCLEOTIDE SEQUENCE [LARGE SCALE GENOMIC DNA]</scope>
    <source>
        <strain evidence="7">RRmetagenome_bin12</strain>
    </source>
</reference>
<evidence type="ECO:0000313" key="7">
    <source>
        <dbReference type="EMBL" id="PZR84014.1"/>
    </source>
</evidence>
<evidence type="ECO:0000256" key="1">
    <source>
        <dbReference type="ARBA" id="ARBA00001947"/>
    </source>
</evidence>
<protein>
    <recommendedName>
        <fullName evidence="6">Alcohol dehydrogenase-like N-terminal domain-containing protein</fullName>
    </recommendedName>
</protein>
<dbReference type="PANTHER" id="PTHR43350:SF19">
    <property type="entry name" value="D-GULOSIDE 3-DEHYDROGENASE"/>
    <property type="match status" value="1"/>
</dbReference>
<evidence type="ECO:0000256" key="3">
    <source>
        <dbReference type="ARBA" id="ARBA00022723"/>
    </source>
</evidence>
<dbReference type="InterPro" id="IPR011032">
    <property type="entry name" value="GroES-like_sf"/>
</dbReference>
<sequence>MPTVTPDGLTVLDGGDAPIRALVLDADPARRGDAPPLVQLRDIARPIPPAPGWALIRPTLAGINARDLALLSSDRTLPPMGAPRPLPMVPGSEVVGVVEEVNGTRWAREGQRVLVEPNAGCMIRGFPTCARCAAGEAELCENRDRPSVIGPGADGGLASGGGWSEGVLAHEEMLIPADGISDQRGVLGVSLAAAIHAVLRWNRRGDRVAVIGSGTTTRLVIAALRRLHPDVDITVMVDARGPQRTGRRRRKLPAHLAVDESSVARALECLGAARVWRGSPAQLLDRTAELLGARRMIVAGDDLPVLDRGLDAVIDCRGTAASVALGMRLLRSGATIVVAGRAGRLELDWSALWSRELTIAGSGGFGREPAGWRTFAAVREWLTDASFPADSLVTHRYQLDAFSTAIATAAAGEAVGAVKVVFEAPSAPFRQRRLAVDTELPVDDTAAPMLLAATAARVRRDDEGGG</sequence>
<dbReference type="Gene3D" id="3.90.180.10">
    <property type="entry name" value="Medium-chain alcohol dehydrogenases, catalytic domain"/>
    <property type="match status" value="1"/>
</dbReference>
<dbReference type="SUPFAM" id="SSF51735">
    <property type="entry name" value="NAD(P)-binding Rossmann-fold domains"/>
    <property type="match status" value="1"/>
</dbReference>
<comment type="cofactor">
    <cofactor evidence="1">
        <name>Zn(2+)</name>
        <dbReference type="ChEBI" id="CHEBI:29105"/>
    </cofactor>
</comment>
<organism evidence="7 8">
    <name type="scientific">Candidatus Aeolococcus gillhamiae</name>
    <dbReference type="NCBI Taxonomy" id="3127015"/>
    <lineage>
        <taxon>Bacteria</taxon>
        <taxon>Bacillati</taxon>
        <taxon>Candidatus Dormiibacterota</taxon>
        <taxon>Candidatus Dormibacteria</taxon>
        <taxon>Candidatus Aeolococcales</taxon>
        <taxon>Candidatus Aeolococcaceae</taxon>
        <taxon>Candidatus Aeolococcus</taxon>
    </lineage>
</organism>
<dbReference type="InterPro" id="IPR013154">
    <property type="entry name" value="ADH-like_N"/>
</dbReference>
<keyword evidence="4" id="KW-0862">Zinc</keyword>
<gene>
    <name evidence="7" type="ORF">DLM65_00710</name>
</gene>
<dbReference type="PANTHER" id="PTHR43350">
    <property type="entry name" value="NAD-DEPENDENT ALCOHOL DEHYDROGENASE"/>
    <property type="match status" value="1"/>
</dbReference>
<dbReference type="Proteomes" id="UP000248724">
    <property type="component" value="Unassembled WGS sequence"/>
</dbReference>
<evidence type="ECO:0000313" key="8">
    <source>
        <dbReference type="Proteomes" id="UP000248724"/>
    </source>
</evidence>
<accession>A0A2W6AK41</accession>
<evidence type="ECO:0000256" key="2">
    <source>
        <dbReference type="ARBA" id="ARBA00008072"/>
    </source>
</evidence>
<dbReference type="AlphaFoldDB" id="A0A2W6AK41"/>
<comment type="caution">
    <text evidence="7">The sequence shown here is derived from an EMBL/GenBank/DDBJ whole genome shotgun (WGS) entry which is preliminary data.</text>
</comment>
<comment type="similarity">
    <text evidence="2">Belongs to the zinc-containing alcohol dehydrogenase family.</text>
</comment>
<keyword evidence="3" id="KW-0479">Metal-binding</keyword>
<feature type="domain" description="Alcohol dehydrogenase-like N-terminal" evidence="6">
    <location>
        <begin position="51"/>
        <end position="177"/>
    </location>
</feature>
<proteinExistence type="inferred from homology"/>
<dbReference type="GO" id="GO:0016491">
    <property type="term" value="F:oxidoreductase activity"/>
    <property type="evidence" value="ECO:0007669"/>
    <property type="project" value="UniProtKB-KW"/>
</dbReference>
<dbReference type="SUPFAM" id="SSF50129">
    <property type="entry name" value="GroES-like"/>
    <property type="match status" value="1"/>
</dbReference>
<dbReference type="Gene3D" id="3.40.50.720">
    <property type="entry name" value="NAD(P)-binding Rossmann-like Domain"/>
    <property type="match status" value="1"/>
</dbReference>
<evidence type="ECO:0000259" key="6">
    <source>
        <dbReference type="Pfam" id="PF08240"/>
    </source>
</evidence>
<evidence type="ECO:0000256" key="4">
    <source>
        <dbReference type="ARBA" id="ARBA00022833"/>
    </source>
</evidence>
<keyword evidence="5" id="KW-0560">Oxidoreductase</keyword>
<evidence type="ECO:0000256" key="5">
    <source>
        <dbReference type="ARBA" id="ARBA00023002"/>
    </source>
</evidence>
<dbReference type="InterPro" id="IPR036291">
    <property type="entry name" value="NAD(P)-bd_dom_sf"/>
</dbReference>
<dbReference type="Pfam" id="PF08240">
    <property type="entry name" value="ADH_N"/>
    <property type="match status" value="1"/>
</dbReference>
<name>A0A2W6AK41_9BACT</name>